<keyword evidence="2" id="KW-1133">Transmembrane helix</keyword>
<keyword evidence="2" id="KW-0812">Transmembrane</keyword>
<evidence type="ECO:0000256" key="1">
    <source>
        <dbReference type="SAM" id="MobiDB-lite"/>
    </source>
</evidence>
<keyword evidence="4" id="KW-1185">Reference proteome</keyword>
<dbReference type="RefSeq" id="WP_379792427.1">
    <property type="nucleotide sequence ID" value="NZ_JBHSQB010000009.1"/>
</dbReference>
<feature type="compositionally biased region" description="Polar residues" evidence="1">
    <location>
        <begin position="238"/>
        <end position="264"/>
    </location>
</feature>
<feature type="compositionally biased region" description="Polar residues" evidence="1">
    <location>
        <begin position="205"/>
        <end position="214"/>
    </location>
</feature>
<feature type="region of interest" description="Disordered" evidence="1">
    <location>
        <begin position="75"/>
        <end position="170"/>
    </location>
</feature>
<accession>A0ABW1PP87</accession>
<gene>
    <name evidence="3" type="ORF">ACFPVY_12490</name>
</gene>
<feature type="region of interest" description="Disordered" evidence="1">
    <location>
        <begin position="198"/>
        <end position="272"/>
    </location>
</feature>
<dbReference type="Proteomes" id="UP001596287">
    <property type="component" value="Unassembled WGS sequence"/>
</dbReference>
<comment type="caution">
    <text evidence="3">The sequence shown here is derived from an EMBL/GenBank/DDBJ whole genome shotgun (WGS) entry which is preliminary data.</text>
</comment>
<proteinExistence type="predicted"/>
<name>A0ABW1PP87_9FLAO</name>
<feature type="compositionally biased region" description="Low complexity" evidence="1">
    <location>
        <begin position="215"/>
        <end position="226"/>
    </location>
</feature>
<organism evidence="3 4">
    <name type="scientific">Flavobacterium qiangtangense</name>
    <dbReference type="NCBI Taxonomy" id="1442595"/>
    <lineage>
        <taxon>Bacteria</taxon>
        <taxon>Pseudomonadati</taxon>
        <taxon>Bacteroidota</taxon>
        <taxon>Flavobacteriia</taxon>
        <taxon>Flavobacteriales</taxon>
        <taxon>Flavobacteriaceae</taxon>
        <taxon>Flavobacterium</taxon>
    </lineage>
</organism>
<dbReference type="EMBL" id="JBHSQB010000009">
    <property type="protein sequence ID" value="MFC6097465.1"/>
    <property type="molecule type" value="Genomic_DNA"/>
</dbReference>
<protein>
    <recommendedName>
        <fullName evidence="5">Outer membrane protein with beta-barrel domain</fullName>
    </recommendedName>
</protein>
<feature type="transmembrane region" description="Helical" evidence="2">
    <location>
        <begin position="45"/>
        <end position="67"/>
    </location>
</feature>
<evidence type="ECO:0000313" key="4">
    <source>
        <dbReference type="Proteomes" id="UP001596287"/>
    </source>
</evidence>
<evidence type="ECO:0000313" key="3">
    <source>
        <dbReference type="EMBL" id="MFC6097465.1"/>
    </source>
</evidence>
<evidence type="ECO:0000256" key="2">
    <source>
        <dbReference type="SAM" id="Phobius"/>
    </source>
</evidence>
<feature type="compositionally biased region" description="Polar residues" evidence="1">
    <location>
        <begin position="134"/>
        <end position="167"/>
    </location>
</feature>
<feature type="compositionally biased region" description="Polar residues" evidence="1">
    <location>
        <begin position="75"/>
        <end position="91"/>
    </location>
</feature>
<feature type="compositionally biased region" description="Polar residues" evidence="1">
    <location>
        <begin position="100"/>
        <end position="126"/>
    </location>
</feature>
<sequence length="552" mass="60953">MSEKKNIERLFQEKFKDFEAIPSQKVWDNIEEELHKKKKRRVVPIWFRLSGVAALLLVGALIGYGILNDSPNTNPDNSVVNQENIDANNTGKDMLPTKNPVRSNQVVTDAGNSEAENNATGNTISSEEIIGKNNLDSNQKLNANSSQEKNRSKNNAVADQENSMINSSKKENYYKTKATITNKSNAVASANNKTITKNKTLKTNSENNAIANLGTNKSSNKNTKTSISEDLKSKNDALANQENTNKTSGNQNNIQEKTSASENKTILKKDSNNQIAFETKPIEEQKKDSTAVATVVPNALEELLKQQEKEKELVTETKVNRWQITSNVAPIYFSSASNGSPISQELSDNSKNFEKNMSYGVGVNYALSNKWSVRSGVNKLSLGYNTNNIVYYAGLPGDEARNSNSFQAKGSQIIIEDNSAANVLSFDNVPGKNQGYLNQTMGYIEVPVELSYKLLDRKFGIELIGGMSTMFLNENNLSVVSGELVTSAGRAENLNDVSFTSNIGLGFKYNFWKSFQANIEPKFKYQLNTFSGNDGGFKPYFIGIYSGLSFSF</sequence>
<keyword evidence="2" id="KW-0472">Membrane</keyword>
<evidence type="ECO:0008006" key="5">
    <source>
        <dbReference type="Google" id="ProtNLM"/>
    </source>
</evidence>
<reference evidence="4" key="1">
    <citation type="journal article" date="2019" name="Int. J. Syst. Evol. Microbiol.">
        <title>The Global Catalogue of Microorganisms (GCM) 10K type strain sequencing project: providing services to taxonomists for standard genome sequencing and annotation.</title>
        <authorList>
            <consortium name="The Broad Institute Genomics Platform"/>
            <consortium name="The Broad Institute Genome Sequencing Center for Infectious Disease"/>
            <person name="Wu L."/>
            <person name="Ma J."/>
        </authorList>
    </citation>
    <scope>NUCLEOTIDE SEQUENCE [LARGE SCALE GENOMIC DNA]</scope>
    <source>
        <strain evidence="4">CCUG 49679</strain>
    </source>
</reference>